<dbReference type="Proteomes" id="UP001359559">
    <property type="component" value="Unassembled WGS sequence"/>
</dbReference>
<accession>A0AAN9PCV6</accession>
<dbReference type="EMBL" id="JAYKXN010000004">
    <property type="protein sequence ID" value="KAK7292699.1"/>
    <property type="molecule type" value="Genomic_DNA"/>
</dbReference>
<evidence type="ECO:0000313" key="2">
    <source>
        <dbReference type="EMBL" id="KAK7292699.1"/>
    </source>
</evidence>
<protein>
    <submittedName>
        <fullName evidence="2">Uncharacterized protein</fullName>
    </submittedName>
</protein>
<proteinExistence type="predicted"/>
<dbReference type="AlphaFoldDB" id="A0AAN9PCV6"/>
<sequence>MKVNSLQASALPRSHQSRNHLHESVFSHSTTTMAIGSIWSFGLSSLGNRKLERPRSWLTRGVHEESGEVAVTIGKYGARYEENQVRVEIETLFDGVDFSDPLT</sequence>
<organism evidence="2 3">
    <name type="scientific">Clitoria ternatea</name>
    <name type="common">Butterfly pea</name>
    <dbReference type="NCBI Taxonomy" id="43366"/>
    <lineage>
        <taxon>Eukaryota</taxon>
        <taxon>Viridiplantae</taxon>
        <taxon>Streptophyta</taxon>
        <taxon>Embryophyta</taxon>
        <taxon>Tracheophyta</taxon>
        <taxon>Spermatophyta</taxon>
        <taxon>Magnoliopsida</taxon>
        <taxon>eudicotyledons</taxon>
        <taxon>Gunneridae</taxon>
        <taxon>Pentapetalae</taxon>
        <taxon>rosids</taxon>
        <taxon>fabids</taxon>
        <taxon>Fabales</taxon>
        <taxon>Fabaceae</taxon>
        <taxon>Papilionoideae</taxon>
        <taxon>50 kb inversion clade</taxon>
        <taxon>NPAAA clade</taxon>
        <taxon>indigoferoid/millettioid clade</taxon>
        <taxon>Phaseoleae</taxon>
        <taxon>Clitoria</taxon>
    </lineage>
</organism>
<feature type="region of interest" description="Disordered" evidence="1">
    <location>
        <begin position="1"/>
        <end position="23"/>
    </location>
</feature>
<evidence type="ECO:0000313" key="3">
    <source>
        <dbReference type="Proteomes" id="UP001359559"/>
    </source>
</evidence>
<keyword evidence="3" id="KW-1185">Reference proteome</keyword>
<evidence type="ECO:0000256" key="1">
    <source>
        <dbReference type="SAM" id="MobiDB-lite"/>
    </source>
</evidence>
<name>A0AAN9PCV6_CLITE</name>
<reference evidence="2 3" key="1">
    <citation type="submission" date="2024-01" db="EMBL/GenBank/DDBJ databases">
        <title>The genomes of 5 underutilized Papilionoideae crops provide insights into root nodulation and disease resistance.</title>
        <authorList>
            <person name="Yuan L."/>
        </authorList>
    </citation>
    <scope>NUCLEOTIDE SEQUENCE [LARGE SCALE GENOMIC DNA]</scope>
    <source>
        <strain evidence="2">LY-2023</strain>
        <tissue evidence="2">Leaf</tissue>
    </source>
</reference>
<gene>
    <name evidence="2" type="ORF">RJT34_15551</name>
</gene>
<comment type="caution">
    <text evidence="2">The sequence shown here is derived from an EMBL/GenBank/DDBJ whole genome shotgun (WGS) entry which is preliminary data.</text>
</comment>